<name>A0A381L4Q1_BLUGR</name>
<accession>A0A381L4Q1</accession>
<organism evidence="2">
    <name type="scientific">Blumeria graminis f. sp. tritici 96224</name>
    <dbReference type="NCBI Taxonomy" id="1268274"/>
    <lineage>
        <taxon>Eukaryota</taxon>
        <taxon>Fungi</taxon>
        <taxon>Dikarya</taxon>
        <taxon>Ascomycota</taxon>
        <taxon>Pezizomycotina</taxon>
        <taxon>Leotiomycetes</taxon>
        <taxon>Erysiphales</taxon>
        <taxon>Erysiphaceae</taxon>
        <taxon>Blumeria</taxon>
    </lineage>
</organism>
<proteinExistence type="predicted"/>
<dbReference type="Gene3D" id="3.40.50.1440">
    <property type="entry name" value="Tubulin/FtsZ, GTPase domain"/>
    <property type="match status" value="1"/>
</dbReference>
<evidence type="ECO:0000313" key="2">
    <source>
        <dbReference type="EMBL" id="SUZ08883.1"/>
    </source>
</evidence>
<dbReference type="SUPFAM" id="SSF52490">
    <property type="entry name" value="Tubulin nucleotide-binding domain-like"/>
    <property type="match status" value="1"/>
</dbReference>
<reference evidence="2" key="1">
    <citation type="submission" date="2018-07" db="EMBL/GenBank/DDBJ databases">
        <authorList>
            <person name="Quirk P.G."/>
            <person name="Krulwich T.A."/>
        </authorList>
    </citation>
    <scope>NUCLEOTIDE SEQUENCE</scope>
    <source>
        <strain evidence="2">96224</strain>
    </source>
</reference>
<dbReference type="PANTHER" id="PTHR13391:SF0">
    <property type="entry name" value="PROTEIN MISATO HOMOLOG 1"/>
    <property type="match status" value="1"/>
</dbReference>
<dbReference type="InterPro" id="IPR036525">
    <property type="entry name" value="Tubulin/FtsZ_GTPase_sf"/>
</dbReference>
<dbReference type="AlphaFoldDB" id="A0A381L4Q1"/>
<evidence type="ECO:0000259" key="1">
    <source>
        <dbReference type="Pfam" id="PF10644"/>
    </source>
</evidence>
<feature type="domain" description="Misato Segment II tubulin-like" evidence="1">
    <location>
        <begin position="2"/>
        <end position="91"/>
    </location>
</feature>
<dbReference type="EMBL" id="UIGY01000033">
    <property type="protein sequence ID" value="SUZ08883.1"/>
    <property type="molecule type" value="Genomic_DNA"/>
</dbReference>
<protein>
    <submittedName>
        <fullName evidence="2">BgtA-20004</fullName>
    </submittedName>
</protein>
<dbReference type="OrthoDB" id="271881at2759"/>
<gene>
    <name evidence="2" type="ORF">BGT96224V2_LOCUS2075</name>
</gene>
<dbReference type="GO" id="GO:0007005">
    <property type="term" value="P:mitochondrion organization"/>
    <property type="evidence" value="ECO:0007669"/>
    <property type="project" value="InterPro"/>
</dbReference>
<dbReference type="PANTHER" id="PTHR13391">
    <property type="entry name" value="MITOCHONDRIAL DISTRIBUTION REGULATOR MISATO"/>
    <property type="match status" value="1"/>
</dbReference>
<dbReference type="InterPro" id="IPR019605">
    <property type="entry name" value="Misato_II_tubulin-like"/>
</dbReference>
<dbReference type="Pfam" id="PF10644">
    <property type="entry name" value="Misat_Tub_SegII"/>
    <property type="match status" value="1"/>
</dbReference>
<dbReference type="GO" id="GO:0005739">
    <property type="term" value="C:mitochondrion"/>
    <property type="evidence" value="ECO:0007669"/>
    <property type="project" value="TreeGrafter"/>
</dbReference>
<dbReference type="InterPro" id="IPR049942">
    <property type="entry name" value="DML1/Misato"/>
</dbReference>
<sequence length="93" mass="10601">MHEIITLQLGQKSNYIATHFWNTQEAYFTYEEGDESLIDHGVHFRAGTAPDGTDTFTPRTLIYDLKCGFGSLRKVNALYEINESTAPQELWSV</sequence>
<feature type="non-terminal residue" evidence="2">
    <location>
        <position position="93"/>
    </location>
</feature>